<feature type="region of interest" description="Disordered" evidence="1">
    <location>
        <begin position="207"/>
        <end position="226"/>
    </location>
</feature>
<dbReference type="InterPro" id="IPR052524">
    <property type="entry name" value="MFS_Cyanate_Porter"/>
</dbReference>
<keyword evidence="4" id="KW-1185">Reference proteome</keyword>
<evidence type="ECO:0000313" key="3">
    <source>
        <dbReference type="EMBL" id="QWC10578.1"/>
    </source>
</evidence>
<dbReference type="PANTHER" id="PTHR23523:SF2">
    <property type="entry name" value="2-NITROIMIDAZOLE TRANSPORTER"/>
    <property type="match status" value="1"/>
</dbReference>
<dbReference type="Proteomes" id="UP000676885">
    <property type="component" value="Chromosome"/>
</dbReference>
<dbReference type="InterPro" id="IPR036259">
    <property type="entry name" value="MFS_trans_sf"/>
</dbReference>
<keyword evidence="2" id="KW-1133">Transmembrane helix</keyword>
<dbReference type="GO" id="GO:0022857">
    <property type="term" value="F:transmembrane transporter activity"/>
    <property type="evidence" value="ECO:0007669"/>
    <property type="project" value="InterPro"/>
</dbReference>
<feature type="transmembrane region" description="Helical" evidence="2">
    <location>
        <begin position="87"/>
        <end position="106"/>
    </location>
</feature>
<proteinExistence type="predicted"/>
<keyword evidence="2" id="KW-0472">Membrane</keyword>
<dbReference type="EMBL" id="CP076022">
    <property type="protein sequence ID" value="QWC10578.1"/>
    <property type="molecule type" value="Genomic_DNA"/>
</dbReference>
<dbReference type="PANTHER" id="PTHR23523">
    <property type="match status" value="1"/>
</dbReference>
<organism evidence="3 4">
    <name type="scientific">Arthrobacter jiangjiafuii</name>
    <dbReference type="NCBI Taxonomy" id="2817475"/>
    <lineage>
        <taxon>Bacteria</taxon>
        <taxon>Bacillati</taxon>
        <taxon>Actinomycetota</taxon>
        <taxon>Actinomycetes</taxon>
        <taxon>Micrococcales</taxon>
        <taxon>Micrococcaceae</taxon>
        <taxon>Arthrobacter</taxon>
    </lineage>
</organism>
<feature type="transmembrane region" description="Helical" evidence="2">
    <location>
        <begin position="146"/>
        <end position="169"/>
    </location>
</feature>
<accession>A0A975R1I1</accession>
<evidence type="ECO:0000313" key="4">
    <source>
        <dbReference type="Proteomes" id="UP000676885"/>
    </source>
</evidence>
<feature type="transmembrane region" description="Helical" evidence="2">
    <location>
        <begin position="181"/>
        <end position="198"/>
    </location>
</feature>
<feature type="transmembrane region" description="Helical" evidence="2">
    <location>
        <begin position="362"/>
        <end position="380"/>
    </location>
</feature>
<feature type="transmembrane region" description="Helical" evidence="2">
    <location>
        <begin position="228"/>
        <end position="247"/>
    </location>
</feature>
<gene>
    <name evidence="3" type="ORF">KKR91_02740</name>
</gene>
<feature type="transmembrane region" description="Helical" evidence="2">
    <location>
        <begin position="112"/>
        <end position="134"/>
    </location>
</feature>
<feature type="transmembrane region" description="Helical" evidence="2">
    <location>
        <begin position="322"/>
        <end position="342"/>
    </location>
</feature>
<dbReference type="Pfam" id="PF07690">
    <property type="entry name" value="MFS_1"/>
    <property type="match status" value="1"/>
</dbReference>
<dbReference type="RefSeq" id="WP_210231739.1">
    <property type="nucleotide sequence ID" value="NZ_CP076022.1"/>
</dbReference>
<sequence>MSETRKQGAGRPAAVPLALWAAVAAVVLAGLNLRAGATSVGPVLAELQAGLGMDSAQAGVLTALPGLTFAVVGSVAVLLARRAGSNLTITVGLAVVAAGLLLRSMVDSTVLFLLLTVLAFAGMAVGNILVPAFIKRHGGARIALLNSVYGTTLALSATLPLLIVAPLAASGEDGWQLSLRVWGLAAAVAVLPWALVSFQGRRSAGRAGVADAGAGPGRRRRGRAHISSSRTPVALCVYFGVQSMHAYVQFGWAAQIYRDAGLTQSQAGLAVAVLAALGIPGGLIMPSLVARARGLGFYITGLAACTAAGYLGLLLAPTQAPWLWAVLLGLGGFAFPTALALLTARSRDPQITAELSGFCQPVGYLLAAAGPFAIGALHQATGSWTAPLIILIAASAVMAAAGIAAAAPRFVDDQLAPAPAR</sequence>
<reference evidence="3 4" key="1">
    <citation type="submission" date="2021-05" db="EMBL/GenBank/DDBJ databases">
        <title>Novel species in genus Arthrobacter.</title>
        <authorList>
            <person name="Zhang G."/>
        </authorList>
    </citation>
    <scope>NUCLEOTIDE SEQUENCE [LARGE SCALE GENOMIC DNA]</scope>
    <source>
        <strain evidence="4">zg-ZUI227</strain>
    </source>
</reference>
<dbReference type="AlphaFoldDB" id="A0A975R1I1"/>
<feature type="transmembrane region" description="Helical" evidence="2">
    <location>
        <begin position="295"/>
        <end position="316"/>
    </location>
</feature>
<protein>
    <submittedName>
        <fullName evidence="3">MFS transporter</fullName>
    </submittedName>
</protein>
<feature type="transmembrane region" description="Helical" evidence="2">
    <location>
        <begin position="267"/>
        <end position="288"/>
    </location>
</feature>
<dbReference type="KEGG" id="ajg:KKR91_02740"/>
<keyword evidence="2" id="KW-0812">Transmembrane</keyword>
<feature type="transmembrane region" description="Helical" evidence="2">
    <location>
        <begin position="60"/>
        <end position="80"/>
    </location>
</feature>
<dbReference type="SUPFAM" id="SSF103473">
    <property type="entry name" value="MFS general substrate transporter"/>
    <property type="match status" value="1"/>
</dbReference>
<dbReference type="InterPro" id="IPR011701">
    <property type="entry name" value="MFS"/>
</dbReference>
<dbReference type="Gene3D" id="1.20.1250.20">
    <property type="entry name" value="MFS general substrate transporter like domains"/>
    <property type="match status" value="1"/>
</dbReference>
<evidence type="ECO:0000256" key="2">
    <source>
        <dbReference type="SAM" id="Phobius"/>
    </source>
</evidence>
<name>A0A975R1I1_9MICC</name>
<feature type="transmembrane region" description="Helical" evidence="2">
    <location>
        <begin position="386"/>
        <end position="407"/>
    </location>
</feature>
<evidence type="ECO:0000256" key="1">
    <source>
        <dbReference type="SAM" id="MobiDB-lite"/>
    </source>
</evidence>